<evidence type="ECO:0000256" key="6">
    <source>
        <dbReference type="ARBA" id="ARBA00022763"/>
    </source>
</evidence>
<organism evidence="11 12">
    <name type="scientific">Lactobacillus intestinalis</name>
    <dbReference type="NCBI Taxonomy" id="151781"/>
    <lineage>
        <taxon>Bacteria</taxon>
        <taxon>Bacillati</taxon>
        <taxon>Bacillota</taxon>
        <taxon>Bacilli</taxon>
        <taxon>Lactobacillales</taxon>
        <taxon>Lactobacillaceae</taxon>
        <taxon>Lactobacillus</taxon>
    </lineage>
</organism>
<dbReference type="GO" id="GO:0003908">
    <property type="term" value="F:methylated-DNA-[protein]-cysteine S-methyltransferase activity"/>
    <property type="evidence" value="ECO:0007669"/>
    <property type="project" value="UniProtKB-EC"/>
</dbReference>
<accession>A0A4S2BT30</accession>
<dbReference type="EC" id="2.1.1.63" evidence="3"/>
<dbReference type="Gene3D" id="1.10.10.10">
    <property type="entry name" value="Winged helix-like DNA-binding domain superfamily/Winged helix DNA-binding domain"/>
    <property type="match status" value="1"/>
</dbReference>
<dbReference type="InterPro" id="IPR014048">
    <property type="entry name" value="MethylDNA_cys_MeTrfase_DNA-bd"/>
</dbReference>
<evidence type="ECO:0000256" key="2">
    <source>
        <dbReference type="ARBA" id="ARBA00008711"/>
    </source>
</evidence>
<feature type="domain" description="Methylguanine DNA methyltransferase ribonuclease-like" evidence="10">
    <location>
        <begin position="50"/>
        <end position="80"/>
    </location>
</feature>
<comment type="caution">
    <text evidence="11">The sequence shown here is derived from an EMBL/GenBank/DDBJ whole genome shotgun (WGS) entry which is preliminary data.</text>
</comment>
<evidence type="ECO:0000256" key="3">
    <source>
        <dbReference type="ARBA" id="ARBA00011918"/>
    </source>
</evidence>
<evidence type="ECO:0000313" key="12">
    <source>
        <dbReference type="Proteomes" id="UP000309117"/>
    </source>
</evidence>
<protein>
    <recommendedName>
        <fullName evidence="3">methylated-DNA--[protein]-cysteine S-methyltransferase</fullName>
        <ecNumber evidence="3">2.1.1.63</ecNumber>
    </recommendedName>
</protein>
<dbReference type="RefSeq" id="WP_004039686.1">
    <property type="nucleotide sequence ID" value="NZ_AQFR02000003.1"/>
</dbReference>
<dbReference type="InterPro" id="IPR036388">
    <property type="entry name" value="WH-like_DNA-bd_sf"/>
</dbReference>
<evidence type="ECO:0000256" key="8">
    <source>
        <dbReference type="ARBA" id="ARBA00049348"/>
    </source>
</evidence>
<dbReference type="FunFam" id="1.10.10.10:FF:000214">
    <property type="entry name" value="Methylated-DNA--protein-cysteine methyltransferase"/>
    <property type="match status" value="1"/>
</dbReference>
<keyword evidence="4 11" id="KW-0489">Methyltransferase</keyword>
<keyword evidence="6" id="KW-0227">DNA damage</keyword>
<comment type="similarity">
    <text evidence="2">Belongs to the MGMT family.</text>
</comment>
<dbReference type="Pfam" id="PF01035">
    <property type="entry name" value="DNA_binding_1"/>
    <property type="match status" value="1"/>
</dbReference>
<reference evidence="11 12" key="1">
    <citation type="submission" date="2019-04" db="EMBL/GenBank/DDBJ databases">
        <title>Microbes associate with the intestines of laboratory mice.</title>
        <authorList>
            <person name="Navarre W."/>
            <person name="Wong E."/>
            <person name="Huang K."/>
            <person name="Tropini C."/>
            <person name="Ng K."/>
            <person name="Yu B."/>
        </authorList>
    </citation>
    <scope>NUCLEOTIDE SEQUENCE [LARGE SCALE GENOMIC DNA]</scope>
    <source>
        <strain evidence="11 12">NM61_E11</strain>
    </source>
</reference>
<comment type="catalytic activity">
    <reaction evidence="1">
        <text>a 4-O-methyl-thymidine in DNA + L-cysteinyl-[protein] = a thymidine in DNA + S-methyl-L-cysteinyl-[protein]</text>
        <dbReference type="Rhea" id="RHEA:53428"/>
        <dbReference type="Rhea" id="RHEA-COMP:10131"/>
        <dbReference type="Rhea" id="RHEA-COMP:10132"/>
        <dbReference type="Rhea" id="RHEA-COMP:13555"/>
        <dbReference type="Rhea" id="RHEA-COMP:13556"/>
        <dbReference type="ChEBI" id="CHEBI:29950"/>
        <dbReference type="ChEBI" id="CHEBI:82612"/>
        <dbReference type="ChEBI" id="CHEBI:137386"/>
        <dbReference type="ChEBI" id="CHEBI:137387"/>
        <dbReference type="EC" id="2.1.1.63"/>
    </reaction>
</comment>
<dbReference type="PANTHER" id="PTHR10815:SF12">
    <property type="entry name" value="METHYLATED-DNA--PROTEIN-CYSTEINE METHYLTRANSFERASE, INDUCIBLE"/>
    <property type="match status" value="1"/>
</dbReference>
<evidence type="ECO:0000259" key="10">
    <source>
        <dbReference type="Pfam" id="PF02870"/>
    </source>
</evidence>
<dbReference type="InterPro" id="IPR036631">
    <property type="entry name" value="MGMT_N_sf"/>
</dbReference>
<dbReference type="GO" id="GO:0032259">
    <property type="term" value="P:methylation"/>
    <property type="evidence" value="ECO:0007669"/>
    <property type="project" value="UniProtKB-KW"/>
</dbReference>
<keyword evidence="5 11" id="KW-0808">Transferase</keyword>
<comment type="catalytic activity">
    <reaction evidence="8">
        <text>a 6-O-methyl-2'-deoxyguanosine in DNA + L-cysteinyl-[protein] = S-methyl-L-cysteinyl-[protein] + a 2'-deoxyguanosine in DNA</text>
        <dbReference type="Rhea" id="RHEA:24000"/>
        <dbReference type="Rhea" id="RHEA-COMP:10131"/>
        <dbReference type="Rhea" id="RHEA-COMP:10132"/>
        <dbReference type="Rhea" id="RHEA-COMP:11367"/>
        <dbReference type="Rhea" id="RHEA-COMP:11368"/>
        <dbReference type="ChEBI" id="CHEBI:29950"/>
        <dbReference type="ChEBI" id="CHEBI:82612"/>
        <dbReference type="ChEBI" id="CHEBI:85445"/>
        <dbReference type="ChEBI" id="CHEBI:85448"/>
        <dbReference type="EC" id="2.1.1.63"/>
    </reaction>
</comment>
<dbReference type="PANTHER" id="PTHR10815">
    <property type="entry name" value="METHYLATED-DNA--PROTEIN-CYSTEINE METHYLTRANSFERASE"/>
    <property type="match status" value="1"/>
</dbReference>
<evidence type="ECO:0000313" key="11">
    <source>
        <dbReference type="EMBL" id="TGY17284.1"/>
    </source>
</evidence>
<keyword evidence="7" id="KW-0234">DNA repair</keyword>
<evidence type="ECO:0000256" key="5">
    <source>
        <dbReference type="ARBA" id="ARBA00022679"/>
    </source>
</evidence>
<evidence type="ECO:0000256" key="7">
    <source>
        <dbReference type="ARBA" id="ARBA00023204"/>
    </source>
</evidence>
<gene>
    <name evidence="11" type="ORF">E5351_02165</name>
</gene>
<dbReference type="PROSITE" id="PS00374">
    <property type="entry name" value="MGMT"/>
    <property type="match status" value="1"/>
</dbReference>
<evidence type="ECO:0000256" key="1">
    <source>
        <dbReference type="ARBA" id="ARBA00001286"/>
    </source>
</evidence>
<dbReference type="InterPro" id="IPR008332">
    <property type="entry name" value="MethylG_MeTrfase_N"/>
</dbReference>
<dbReference type="NCBIfam" id="TIGR00589">
    <property type="entry name" value="ogt"/>
    <property type="match status" value="1"/>
</dbReference>
<dbReference type="Pfam" id="PF02870">
    <property type="entry name" value="Methyltransf_1N"/>
    <property type="match status" value="1"/>
</dbReference>
<dbReference type="InterPro" id="IPR036217">
    <property type="entry name" value="MethylDNA_cys_MeTrfase_DNAb"/>
</dbReference>
<name>A0A4S2BT30_9LACO</name>
<dbReference type="CDD" id="cd06445">
    <property type="entry name" value="ATase"/>
    <property type="match status" value="1"/>
</dbReference>
<dbReference type="GO" id="GO:0006281">
    <property type="term" value="P:DNA repair"/>
    <property type="evidence" value="ECO:0007669"/>
    <property type="project" value="UniProtKB-KW"/>
</dbReference>
<sequence length="172" mass="19553">MTEVFYYDTTTINDQEYFLAATSLGIAYLGLKSQDNSTPIFGFYPNKMLIHDPKRLEPYVKELKEYFAGKRRKFNVPIDISEFGTAFQRSVLEVVKKVPYGTTVSYGDIATSLENARSVRAVAHAVALNPVLIFIPCHRIIMSNGKPGGYRLGPKEKIRLINLEKSYLREYS</sequence>
<proteinExistence type="inferred from homology"/>
<evidence type="ECO:0000256" key="4">
    <source>
        <dbReference type="ARBA" id="ARBA00022603"/>
    </source>
</evidence>
<dbReference type="AlphaFoldDB" id="A0A4S2BT30"/>
<dbReference type="EMBL" id="SRYV01000002">
    <property type="protein sequence ID" value="TGY17284.1"/>
    <property type="molecule type" value="Genomic_DNA"/>
</dbReference>
<dbReference type="SUPFAM" id="SSF53155">
    <property type="entry name" value="Methylated DNA-protein cysteine methyltransferase domain"/>
    <property type="match status" value="1"/>
</dbReference>
<feature type="domain" description="Methylated-DNA-[protein]-cysteine S-methyltransferase DNA binding" evidence="9">
    <location>
        <begin position="86"/>
        <end position="165"/>
    </location>
</feature>
<dbReference type="InterPro" id="IPR001497">
    <property type="entry name" value="MethylDNA_cys_MeTrfase_AS"/>
</dbReference>
<evidence type="ECO:0000259" key="9">
    <source>
        <dbReference type="Pfam" id="PF01035"/>
    </source>
</evidence>
<dbReference type="Gene3D" id="3.30.160.70">
    <property type="entry name" value="Methylated DNA-protein cysteine methyltransferase domain"/>
    <property type="match status" value="1"/>
</dbReference>
<dbReference type="Proteomes" id="UP000309117">
    <property type="component" value="Unassembled WGS sequence"/>
</dbReference>
<dbReference type="SUPFAM" id="SSF46767">
    <property type="entry name" value="Methylated DNA-protein cysteine methyltransferase, C-terminal domain"/>
    <property type="match status" value="1"/>
</dbReference>